<dbReference type="EMBL" id="FNMZ01000008">
    <property type="protein sequence ID" value="SDX65490.1"/>
    <property type="molecule type" value="Genomic_DNA"/>
</dbReference>
<evidence type="ECO:0000313" key="7">
    <source>
        <dbReference type="Proteomes" id="UP000199118"/>
    </source>
</evidence>
<dbReference type="FunFam" id="3.40.640.10:FF:000004">
    <property type="entry name" value="Acetylornithine aminotransferase"/>
    <property type="match status" value="1"/>
</dbReference>
<dbReference type="PANTHER" id="PTHR43094:SF1">
    <property type="entry name" value="AMINOTRANSFERASE CLASS-III"/>
    <property type="match status" value="1"/>
</dbReference>
<dbReference type="Pfam" id="PF00202">
    <property type="entry name" value="Aminotran_3"/>
    <property type="match status" value="1"/>
</dbReference>
<comment type="similarity">
    <text evidence="2 5">Belongs to the class-III pyridoxal-phosphate-dependent aminotransferase family.</text>
</comment>
<dbReference type="OrthoDB" id="9801834at2"/>
<dbReference type="InterPro" id="IPR005814">
    <property type="entry name" value="Aminotrans_3"/>
</dbReference>
<dbReference type="InterPro" id="IPR015424">
    <property type="entry name" value="PyrdxlP-dep_Trfase"/>
</dbReference>
<dbReference type="InterPro" id="IPR015421">
    <property type="entry name" value="PyrdxlP-dep_Trfase_major"/>
</dbReference>
<sequence>MNASLSPVMHRVLDASLPLAEAGEGVWIADASGRRWLDASGGAAVSCLGHNHPRVLEAIRDQAGRLAYAHSGFFANAPSEALAEKLLARAPETFRGGAVLFLGSGSEAMEAAIKLARQYWLEVGEPGRDRFVARDMAYHGNTLGALALGGHPSRRAPYAPLLMDVARAPAAFAHRLARAGETETAYAARAAAGLQAALDANGPGRTAAFAAETVSGASLGAAPAPAGYFARIREICDADGALFIADEVMCGMGRCGTYFAFEQEGVAPDLIVIAKGLGAGFMPVSAVLVSGRVAGAMRAGSARLANGHTYMSHALACAGALAVLETIEAEDLLARVTPLGAHLDAALRDLLGEDRNVGDIRGRGLFRAVELVADRDTGAPFPASDGLADRVRAEGMAGGLICYPSPGAEWIEPDGTPARCGDHLLLAPAFISTEAEIEQAAERAVGAVRRALGRVRGRA</sequence>
<evidence type="ECO:0000256" key="5">
    <source>
        <dbReference type="RuleBase" id="RU003560"/>
    </source>
</evidence>
<evidence type="ECO:0000256" key="3">
    <source>
        <dbReference type="ARBA" id="ARBA00022576"/>
    </source>
</evidence>
<name>A0A1H3DGN2_9RHOB</name>
<evidence type="ECO:0000313" key="6">
    <source>
        <dbReference type="EMBL" id="SDX65490.1"/>
    </source>
</evidence>
<dbReference type="InterPro" id="IPR015422">
    <property type="entry name" value="PyrdxlP-dep_Trfase_small"/>
</dbReference>
<accession>A0A1H3DGN2</accession>
<protein>
    <recommendedName>
        <fullName evidence="8">Adenosylmethionine-8-amino-7-oxononanoate aminotransferase</fullName>
    </recommendedName>
</protein>
<dbReference type="PANTHER" id="PTHR43094">
    <property type="entry name" value="AMINOTRANSFERASE"/>
    <property type="match status" value="1"/>
</dbReference>
<dbReference type="GO" id="GO:0030170">
    <property type="term" value="F:pyridoxal phosphate binding"/>
    <property type="evidence" value="ECO:0007669"/>
    <property type="project" value="InterPro"/>
</dbReference>
<keyword evidence="3" id="KW-0808">Transferase</keyword>
<comment type="cofactor">
    <cofactor evidence="1">
        <name>pyridoxal 5'-phosphate</name>
        <dbReference type="ChEBI" id="CHEBI:597326"/>
    </cofactor>
</comment>
<evidence type="ECO:0000256" key="4">
    <source>
        <dbReference type="ARBA" id="ARBA00022898"/>
    </source>
</evidence>
<dbReference type="Proteomes" id="UP000199118">
    <property type="component" value="Unassembled WGS sequence"/>
</dbReference>
<proteinExistence type="inferred from homology"/>
<evidence type="ECO:0000256" key="1">
    <source>
        <dbReference type="ARBA" id="ARBA00001933"/>
    </source>
</evidence>
<dbReference type="GO" id="GO:0008483">
    <property type="term" value="F:transaminase activity"/>
    <property type="evidence" value="ECO:0007669"/>
    <property type="project" value="UniProtKB-KW"/>
</dbReference>
<gene>
    <name evidence="6" type="ORF">SAMN05444336_1086</name>
</gene>
<reference evidence="6 7" key="1">
    <citation type="submission" date="2016-10" db="EMBL/GenBank/DDBJ databases">
        <authorList>
            <person name="de Groot N.N."/>
        </authorList>
    </citation>
    <scope>NUCLEOTIDE SEQUENCE [LARGE SCALE GENOMIC DNA]</scope>
    <source>
        <strain evidence="6 7">DSM 17890</strain>
    </source>
</reference>
<dbReference type="GO" id="GO:0005829">
    <property type="term" value="C:cytosol"/>
    <property type="evidence" value="ECO:0007669"/>
    <property type="project" value="TreeGrafter"/>
</dbReference>
<dbReference type="RefSeq" id="WP_092684046.1">
    <property type="nucleotide sequence ID" value="NZ_FNMZ01000008.1"/>
</dbReference>
<dbReference type="SUPFAM" id="SSF53383">
    <property type="entry name" value="PLP-dependent transferases"/>
    <property type="match status" value="1"/>
</dbReference>
<evidence type="ECO:0008006" key="8">
    <source>
        <dbReference type="Google" id="ProtNLM"/>
    </source>
</evidence>
<dbReference type="AlphaFoldDB" id="A0A1H3DGN2"/>
<dbReference type="InterPro" id="IPR049704">
    <property type="entry name" value="Aminotrans_3_PPA_site"/>
</dbReference>
<dbReference type="CDD" id="cd00610">
    <property type="entry name" value="OAT_like"/>
    <property type="match status" value="1"/>
</dbReference>
<dbReference type="NCBIfam" id="NF005685">
    <property type="entry name" value="PRK07483.1"/>
    <property type="match status" value="1"/>
</dbReference>
<keyword evidence="4 5" id="KW-0663">Pyridoxal phosphate</keyword>
<keyword evidence="7" id="KW-1185">Reference proteome</keyword>
<dbReference type="Gene3D" id="3.90.1150.10">
    <property type="entry name" value="Aspartate Aminotransferase, domain 1"/>
    <property type="match status" value="1"/>
</dbReference>
<organism evidence="6 7">
    <name type="scientific">Albimonas donghaensis</name>
    <dbReference type="NCBI Taxonomy" id="356660"/>
    <lineage>
        <taxon>Bacteria</taxon>
        <taxon>Pseudomonadati</taxon>
        <taxon>Pseudomonadota</taxon>
        <taxon>Alphaproteobacteria</taxon>
        <taxon>Rhodobacterales</taxon>
        <taxon>Paracoccaceae</taxon>
        <taxon>Albimonas</taxon>
    </lineage>
</organism>
<keyword evidence="3" id="KW-0032">Aminotransferase</keyword>
<evidence type="ECO:0000256" key="2">
    <source>
        <dbReference type="ARBA" id="ARBA00008954"/>
    </source>
</evidence>
<dbReference type="PROSITE" id="PS00600">
    <property type="entry name" value="AA_TRANSFER_CLASS_3"/>
    <property type="match status" value="1"/>
</dbReference>
<dbReference type="Gene3D" id="3.40.640.10">
    <property type="entry name" value="Type I PLP-dependent aspartate aminotransferase-like (Major domain)"/>
    <property type="match status" value="1"/>
</dbReference>
<dbReference type="STRING" id="356660.SAMN05444336_1086"/>